<name>A0ABD5ZT27_9EURY</name>
<proteinExistence type="predicted"/>
<reference evidence="4" key="2">
    <citation type="journal article" date="2019" name="Int. J. Syst. Evol. Microbiol.">
        <title>The Global Catalogue of Microorganisms (GCM) 10K type strain sequencing project: providing services to taxonomists for standard genome sequencing and annotation.</title>
        <authorList>
            <consortium name="The Broad Institute Genomics Platform"/>
            <consortium name="The Broad Institute Genome Sequencing Center for Infectious Disease"/>
            <person name="Wu L."/>
            <person name="Ma J."/>
        </authorList>
    </citation>
    <scope>NUCLEOTIDE SEQUENCE [LARGE SCALE GENOMIC DNA]</scope>
    <source>
        <strain evidence="4">GX21</strain>
    </source>
</reference>
<dbReference type="EMBL" id="JBHTAT010000001">
    <property type="protein sequence ID" value="MFC7253763.1"/>
    <property type="molecule type" value="Genomic_DNA"/>
</dbReference>
<organism evidence="2 4">
    <name type="scientific">Haloplanus litoreus</name>
    <dbReference type="NCBI Taxonomy" id="767515"/>
    <lineage>
        <taxon>Archaea</taxon>
        <taxon>Methanobacteriati</taxon>
        <taxon>Methanobacteriota</taxon>
        <taxon>Stenosarchaea group</taxon>
        <taxon>Halobacteria</taxon>
        <taxon>Halobacteriales</taxon>
        <taxon>Haloferacaceae</taxon>
        <taxon>Haloplanus</taxon>
    </lineage>
</organism>
<reference evidence="2" key="1">
    <citation type="journal article" date="2014" name="Int. J. Syst. Evol. Microbiol.">
        <title>Complete genome sequence of Corynebacterium casei LMG S-19264T (=DSM 44701T), isolated from a smear-ripened cheese.</title>
        <authorList>
            <consortium name="US DOE Joint Genome Institute (JGI-PGF)"/>
            <person name="Walter F."/>
            <person name="Albersmeier A."/>
            <person name="Kalinowski J."/>
            <person name="Ruckert C."/>
        </authorList>
    </citation>
    <scope>NUCLEOTIDE SEQUENCE [LARGE SCALE GENOMIC DNA]</scope>
    <source>
        <strain evidence="2">CGMCC 4.163</strain>
    </source>
</reference>
<evidence type="ECO:0000313" key="4">
    <source>
        <dbReference type="Proteomes" id="UP001596434"/>
    </source>
</evidence>
<evidence type="ECO:0000313" key="3">
    <source>
        <dbReference type="EMBL" id="MFC7256894.1"/>
    </source>
</evidence>
<dbReference type="EMBL" id="JBHTAT010000001">
    <property type="protein sequence ID" value="MFC7256894.1"/>
    <property type="molecule type" value="Genomic_DNA"/>
</dbReference>
<reference evidence="2" key="3">
    <citation type="submission" date="2024-09" db="EMBL/GenBank/DDBJ databases">
        <authorList>
            <person name="Sun Q."/>
        </authorList>
    </citation>
    <scope>NUCLEOTIDE SEQUENCE</scope>
    <source>
        <strain evidence="2">CGMCC 4.163</strain>
    </source>
</reference>
<evidence type="ECO:0000313" key="1">
    <source>
        <dbReference type="EMBL" id="MFC7253711.1"/>
    </source>
</evidence>
<evidence type="ECO:0000313" key="2">
    <source>
        <dbReference type="EMBL" id="MFC7253763.1"/>
    </source>
</evidence>
<dbReference type="Proteomes" id="UP001596434">
    <property type="component" value="Unassembled WGS sequence"/>
</dbReference>
<dbReference type="EMBL" id="JBHTAT010000001">
    <property type="protein sequence ID" value="MFC7253711.1"/>
    <property type="molecule type" value="Genomic_DNA"/>
</dbReference>
<keyword evidence="4" id="KW-1185">Reference proteome</keyword>
<dbReference type="AlphaFoldDB" id="A0ABD5ZT27"/>
<sequence length="165" mass="18085">MPLDTEYYEFSAEIERIEEAMQDIAETLGPLDPDNPIVPTLEQQGSQLQSQADGLRWALRTWDVDGVTLAGLTGGEYGHVEDGMGEAGPGKARVYFVAKGTVEAPYVDEEMSLDDRVASASGLHIGYLRWADARVSELMSVEGNDGTRFNDLLVEARQKQTSTDD</sequence>
<evidence type="ECO:0008006" key="5">
    <source>
        <dbReference type="Google" id="ProtNLM"/>
    </source>
</evidence>
<protein>
    <recommendedName>
        <fullName evidence="5">SCP-2 sterol transfer family protein</fullName>
    </recommendedName>
</protein>
<gene>
    <name evidence="1" type="ORF">ACFQKE_00035</name>
    <name evidence="2" type="ORF">ACFQKE_00300</name>
    <name evidence="3" type="ORF">ACFQKE_16535</name>
</gene>
<accession>A0ABD5ZT27</accession>
<comment type="caution">
    <text evidence="2">The sequence shown here is derived from an EMBL/GenBank/DDBJ whole genome shotgun (WGS) entry which is preliminary data.</text>
</comment>
<dbReference type="RefSeq" id="WP_379701718.1">
    <property type="nucleotide sequence ID" value="NZ_JBHTAT010000001.1"/>
</dbReference>
<dbReference type="GeneID" id="96955291"/>